<organism evidence="8 9">
    <name type="scientific">Roseibium sediminicola</name>
    <dbReference type="NCBI Taxonomy" id="2933272"/>
    <lineage>
        <taxon>Bacteria</taxon>
        <taxon>Pseudomonadati</taxon>
        <taxon>Pseudomonadota</taxon>
        <taxon>Alphaproteobacteria</taxon>
        <taxon>Hyphomicrobiales</taxon>
        <taxon>Stappiaceae</taxon>
        <taxon>Roseibium</taxon>
    </lineage>
</organism>
<dbReference type="Proteomes" id="UP001431221">
    <property type="component" value="Unassembled WGS sequence"/>
</dbReference>
<dbReference type="Gene3D" id="3.40.50.1100">
    <property type="match status" value="2"/>
</dbReference>
<accession>A0ABT0H1H3</accession>
<evidence type="ECO:0000259" key="7">
    <source>
        <dbReference type="Pfam" id="PF00291"/>
    </source>
</evidence>
<comment type="caution">
    <text evidence="8">The sequence shown here is derived from an EMBL/GenBank/DDBJ whole genome shotgun (WGS) entry which is preliminary data.</text>
</comment>
<reference evidence="8" key="1">
    <citation type="submission" date="2022-04" db="EMBL/GenBank/DDBJ databases">
        <title>Roseibium sp. CAU 1639 isolated from mud.</title>
        <authorList>
            <person name="Kim W."/>
        </authorList>
    </citation>
    <scope>NUCLEOTIDE SEQUENCE</scope>
    <source>
        <strain evidence="8">CAU 1639</strain>
    </source>
</reference>
<dbReference type="PROSITE" id="PS00165">
    <property type="entry name" value="DEHYDRATASE_SER_THR"/>
    <property type="match status" value="1"/>
</dbReference>
<feature type="domain" description="Tryptophan synthase beta chain-like PALP" evidence="7">
    <location>
        <begin position="38"/>
        <end position="327"/>
    </location>
</feature>
<dbReference type="InterPro" id="IPR001926">
    <property type="entry name" value="TrpB-like_PALP"/>
</dbReference>
<dbReference type="PANTHER" id="PTHR43050">
    <property type="entry name" value="SERINE / THREONINE RACEMASE FAMILY MEMBER"/>
    <property type="match status" value="1"/>
</dbReference>
<keyword evidence="9" id="KW-1185">Reference proteome</keyword>
<evidence type="ECO:0000256" key="2">
    <source>
        <dbReference type="ARBA" id="ARBA00001933"/>
    </source>
</evidence>
<dbReference type="InterPro" id="IPR000634">
    <property type="entry name" value="Ser/Thr_deHydtase_PyrdxlP-BS"/>
</dbReference>
<sequence length="341" mass="35242">MADIQSQPLAEDVPDLSGFAVSIEDIEAAAGRIDGQAVKTPVLRHPLLDERTGARVLIKPENLQRSGSFKFRGAFNRLNLIPEADRPKGVVACSSGNHAQGVAASAQLLGMPATIVMPEDAPQIKLERTRGYGATVVTYDRETESRDAIAKALCDESGATFVHPYNDPGVIAGQGTVGLELAAQAAALGLPLDDVLACTGGGGLASGIAVALAHKTPQTRFHTAEPALFDDYKRSLESGTIQTNAAKSGSVCDALLTEAPGEVSFSILRELAGEAVAVTDEEALAAVAFAFSELKLVVEPGGAVALAALLTGKLPLQGQTVGVVLTGGNIDPQMLMQALGR</sequence>
<comment type="cofactor">
    <cofactor evidence="4">
        <name>Mg(2+)</name>
        <dbReference type="ChEBI" id="CHEBI:18420"/>
    </cofactor>
</comment>
<evidence type="ECO:0000313" key="8">
    <source>
        <dbReference type="EMBL" id="MCK7614923.1"/>
    </source>
</evidence>
<gene>
    <name evidence="8" type="ORF">M0H32_22350</name>
</gene>
<proteinExistence type="predicted"/>
<evidence type="ECO:0000313" key="9">
    <source>
        <dbReference type="Proteomes" id="UP001431221"/>
    </source>
</evidence>
<dbReference type="PANTHER" id="PTHR43050:SF1">
    <property type="entry name" value="SERINE RACEMASE"/>
    <property type="match status" value="1"/>
</dbReference>
<keyword evidence="5" id="KW-0460">Magnesium</keyword>
<dbReference type="Pfam" id="PF00291">
    <property type="entry name" value="PALP"/>
    <property type="match status" value="1"/>
</dbReference>
<dbReference type="EMBL" id="JALNMJ010000019">
    <property type="protein sequence ID" value="MCK7614923.1"/>
    <property type="molecule type" value="Genomic_DNA"/>
</dbReference>
<evidence type="ECO:0000256" key="6">
    <source>
        <dbReference type="ARBA" id="ARBA00022898"/>
    </source>
</evidence>
<comment type="cofactor">
    <cofactor evidence="2">
        <name>pyridoxal 5'-phosphate</name>
        <dbReference type="ChEBI" id="CHEBI:597326"/>
    </cofactor>
</comment>
<name>A0ABT0H1H3_9HYPH</name>
<comment type="cofactor">
    <cofactor evidence="1">
        <name>Ca(2+)</name>
        <dbReference type="ChEBI" id="CHEBI:29108"/>
    </cofactor>
</comment>
<protein>
    <submittedName>
        <fullName evidence="8">Threonine/serine dehydratase</fullName>
    </submittedName>
</protein>
<dbReference type="CDD" id="cd01562">
    <property type="entry name" value="Thr-dehyd"/>
    <property type="match status" value="1"/>
</dbReference>
<keyword evidence="6" id="KW-0663">Pyridoxal phosphate</keyword>
<evidence type="ECO:0000256" key="1">
    <source>
        <dbReference type="ARBA" id="ARBA00001913"/>
    </source>
</evidence>
<comment type="cofactor">
    <cofactor evidence="3">
        <name>Mn(2+)</name>
        <dbReference type="ChEBI" id="CHEBI:29035"/>
    </cofactor>
</comment>
<evidence type="ECO:0000256" key="4">
    <source>
        <dbReference type="ARBA" id="ARBA00001946"/>
    </source>
</evidence>
<evidence type="ECO:0000256" key="5">
    <source>
        <dbReference type="ARBA" id="ARBA00022842"/>
    </source>
</evidence>
<dbReference type="InterPro" id="IPR036052">
    <property type="entry name" value="TrpB-like_PALP_sf"/>
</dbReference>
<dbReference type="SUPFAM" id="SSF53686">
    <property type="entry name" value="Tryptophan synthase beta subunit-like PLP-dependent enzymes"/>
    <property type="match status" value="1"/>
</dbReference>
<evidence type="ECO:0000256" key="3">
    <source>
        <dbReference type="ARBA" id="ARBA00001936"/>
    </source>
</evidence>
<dbReference type="RefSeq" id="WP_248157766.1">
    <property type="nucleotide sequence ID" value="NZ_JALNMJ010000019.1"/>
</dbReference>